<evidence type="ECO:0000256" key="3">
    <source>
        <dbReference type="ARBA" id="ARBA00022679"/>
    </source>
</evidence>
<organism evidence="5 6">
    <name type="scientific">Akkermansia glycaniphila</name>
    <dbReference type="NCBI Taxonomy" id="1679444"/>
    <lineage>
        <taxon>Bacteria</taxon>
        <taxon>Pseudomonadati</taxon>
        <taxon>Verrucomicrobiota</taxon>
        <taxon>Verrucomicrobiia</taxon>
        <taxon>Verrucomicrobiales</taxon>
        <taxon>Akkermansiaceae</taxon>
        <taxon>Akkermansia</taxon>
    </lineage>
</organism>
<dbReference type="InterPro" id="IPR013216">
    <property type="entry name" value="Methyltransf_11"/>
</dbReference>
<dbReference type="STRING" id="1679444.PYTT_0516"/>
<evidence type="ECO:0000256" key="1">
    <source>
        <dbReference type="ARBA" id="ARBA00008361"/>
    </source>
</evidence>
<dbReference type="GO" id="GO:0008757">
    <property type="term" value="F:S-adenosylmethionine-dependent methyltransferase activity"/>
    <property type="evidence" value="ECO:0007669"/>
    <property type="project" value="InterPro"/>
</dbReference>
<dbReference type="Pfam" id="PF08241">
    <property type="entry name" value="Methyltransf_11"/>
    <property type="match status" value="1"/>
</dbReference>
<dbReference type="InterPro" id="IPR051052">
    <property type="entry name" value="Diverse_substrate_MTase"/>
</dbReference>
<evidence type="ECO:0000256" key="2">
    <source>
        <dbReference type="ARBA" id="ARBA00022603"/>
    </source>
</evidence>
<dbReference type="PANTHER" id="PTHR44942:SF4">
    <property type="entry name" value="METHYLTRANSFERASE TYPE 11 DOMAIN-CONTAINING PROTEIN"/>
    <property type="match status" value="1"/>
</dbReference>
<evidence type="ECO:0000313" key="6">
    <source>
        <dbReference type="Proteomes" id="UP000176204"/>
    </source>
</evidence>
<dbReference type="AlphaFoldDB" id="A0A1H6KWD4"/>
<evidence type="ECO:0000313" key="5">
    <source>
        <dbReference type="EMBL" id="SEH76058.1"/>
    </source>
</evidence>
<keyword evidence="2 5" id="KW-0489">Methyltransferase</keyword>
<feature type="domain" description="Methyltransferase type 11" evidence="4">
    <location>
        <begin position="56"/>
        <end position="147"/>
    </location>
</feature>
<dbReference type="GO" id="GO:0032259">
    <property type="term" value="P:methylation"/>
    <property type="evidence" value="ECO:0007669"/>
    <property type="project" value="UniProtKB-KW"/>
</dbReference>
<protein>
    <submittedName>
        <fullName evidence="5">S-adenosyl-l-methionine-dependent methyltransferase</fullName>
    </submittedName>
</protein>
<dbReference type="Proteomes" id="UP000176204">
    <property type="component" value="Chromosome I"/>
</dbReference>
<sequence length="265" mass="29340">MQAVCLPAQKEGMMDSTERFSGKSDVYERFRPGYPAEWLDDLVREHGLSAGCAVADVGSGTGKLTRQLLEKGLSVYAVEPNDEMRAVAERTLGGYEGFRARKGTAEATGLDGACADLVTAGQAFHWFDAAAFRKECRRVLRNEGRVALVWNSRVADDPVVLANARLCAEFCPEFKGFSGGMEEEGDSQFRRFFRDGVYEFREYANDLTFDLEGFLGRNLSASYALREGDAGYAAYLEALVRLFESASRDGVLTIPHRTRSYWGAV</sequence>
<dbReference type="Gene3D" id="3.40.50.150">
    <property type="entry name" value="Vaccinia Virus protein VP39"/>
    <property type="match status" value="1"/>
</dbReference>
<evidence type="ECO:0000259" key="4">
    <source>
        <dbReference type="Pfam" id="PF08241"/>
    </source>
</evidence>
<comment type="similarity">
    <text evidence="1">Belongs to the methyltransferase superfamily.</text>
</comment>
<dbReference type="EMBL" id="LT629973">
    <property type="protein sequence ID" value="SEH76058.1"/>
    <property type="molecule type" value="Genomic_DNA"/>
</dbReference>
<name>A0A1H6KWD4_9BACT</name>
<dbReference type="PANTHER" id="PTHR44942">
    <property type="entry name" value="METHYLTRANSF_11 DOMAIN-CONTAINING PROTEIN"/>
    <property type="match status" value="1"/>
</dbReference>
<gene>
    <name evidence="5" type="ORF">PYTT_0516</name>
</gene>
<keyword evidence="3 5" id="KW-0808">Transferase</keyword>
<dbReference type="SUPFAM" id="SSF53335">
    <property type="entry name" value="S-adenosyl-L-methionine-dependent methyltransferases"/>
    <property type="match status" value="1"/>
</dbReference>
<accession>A0A1H6KWD4</accession>
<dbReference type="InterPro" id="IPR029063">
    <property type="entry name" value="SAM-dependent_MTases_sf"/>
</dbReference>
<proteinExistence type="inferred from homology"/>
<keyword evidence="6" id="KW-1185">Reference proteome</keyword>
<dbReference type="CDD" id="cd02440">
    <property type="entry name" value="AdoMet_MTases"/>
    <property type="match status" value="1"/>
</dbReference>
<reference evidence="6" key="1">
    <citation type="submission" date="2016-09" db="EMBL/GenBank/DDBJ databases">
        <authorList>
            <person name="Koehorst J."/>
        </authorList>
    </citation>
    <scope>NUCLEOTIDE SEQUENCE [LARGE SCALE GENOMIC DNA]</scope>
</reference>
<dbReference type="KEGG" id="agl:PYTT_0516"/>